<comment type="caution">
    <text evidence="1">The sequence shown here is derived from an EMBL/GenBank/DDBJ whole genome shotgun (WGS) entry which is preliminary data.</text>
</comment>
<dbReference type="EMBL" id="JUFZ01000109">
    <property type="protein sequence ID" value="KIC06287.1"/>
    <property type="molecule type" value="Genomic_DNA"/>
</dbReference>
<protein>
    <submittedName>
        <fullName evidence="1">Uncharacterized protein</fullName>
    </submittedName>
</protein>
<evidence type="ECO:0000313" key="2">
    <source>
        <dbReference type="Proteomes" id="UP000031390"/>
    </source>
</evidence>
<evidence type="ECO:0000313" key="1">
    <source>
        <dbReference type="EMBL" id="KIC06287.1"/>
    </source>
</evidence>
<dbReference type="Proteomes" id="UP000031390">
    <property type="component" value="Unassembled WGS sequence"/>
</dbReference>
<proteinExistence type="predicted"/>
<name>A0A0C1GWT5_9NEIS</name>
<accession>A0A0C1GWT5</accession>
<reference evidence="1 2" key="1">
    <citation type="submission" date="2014-12" db="EMBL/GenBank/DDBJ databases">
        <title>Genome sequence of Morococcus cerebrosus.</title>
        <authorList>
            <person name="Shin S.-K."/>
            <person name="Yi H."/>
        </authorList>
    </citation>
    <scope>NUCLEOTIDE SEQUENCE [LARGE SCALE GENOMIC DNA]</scope>
    <source>
        <strain evidence="1 2">CIP 81.93</strain>
    </source>
</reference>
<organism evidence="1 2">
    <name type="scientific">Morococcus cerebrosus</name>
    <dbReference type="NCBI Taxonomy" id="1056807"/>
    <lineage>
        <taxon>Bacteria</taxon>
        <taxon>Pseudomonadati</taxon>
        <taxon>Pseudomonadota</taxon>
        <taxon>Betaproteobacteria</taxon>
        <taxon>Neisseriales</taxon>
        <taxon>Neisseriaceae</taxon>
        <taxon>Morococcus</taxon>
    </lineage>
</organism>
<gene>
    <name evidence="1" type="ORF">MCC93_22670</name>
</gene>
<dbReference type="AlphaFoldDB" id="A0A0C1GWT5"/>
<sequence length="199" mass="23521">MPTNHAEILDDLFSDIIRGQSPRYAALSPEARTHATQQPYRCSHTRYWQKYDPRLVLRRFFRSSLTRNRKEIFVHCAAARPYGITHSILTRLQLRKTWNQVNFFSLDRYCCLLPNTRDNRTISFNTDNIHIISRILFLRDGYRNRQTSLIGKSLLNFRLHTGSQHNTLANLGAGNIILIRRKSNHRKNSNDSNNYHEFY</sequence>